<dbReference type="InterPro" id="IPR014729">
    <property type="entry name" value="Rossmann-like_a/b/a_fold"/>
</dbReference>
<dbReference type="PANTHER" id="PTHR46482">
    <property type="entry name" value="5'-ADENYLYLSULFATE REDUCTASE 3, CHLOROPLASTIC"/>
    <property type="match status" value="1"/>
</dbReference>
<evidence type="ECO:0000256" key="1">
    <source>
        <dbReference type="ARBA" id="ARBA00023004"/>
    </source>
</evidence>
<comment type="caution">
    <text evidence="3">The sequence shown here is derived from an EMBL/GenBank/DDBJ whole genome shotgun (WGS) entry which is preliminary data.</text>
</comment>
<name>A0AAE0B7Y1_9ROSI</name>
<accession>A0AAE0B7Y1</accession>
<evidence type="ECO:0000313" key="4">
    <source>
        <dbReference type="Proteomes" id="UP001281410"/>
    </source>
</evidence>
<dbReference type="Gene3D" id="3.40.50.620">
    <property type="entry name" value="HUPs"/>
    <property type="match status" value="1"/>
</dbReference>
<reference evidence="3" key="1">
    <citation type="journal article" date="2023" name="Plant J.">
        <title>Genome sequences and population genomics provide insights into the demographic history, inbreeding, and mutation load of two 'living fossil' tree species of Dipteronia.</title>
        <authorList>
            <person name="Feng Y."/>
            <person name="Comes H.P."/>
            <person name="Chen J."/>
            <person name="Zhu S."/>
            <person name="Lu R."/>
            <person name="Zhang X."/>
            <person name="Li P."/>
            <person name="Qiu J."/>
            <person name="Olsen K.M."/>
            <person name="Qiu Y."/>
        </authorList>
    </citation>
    <scope>NUCLEOTIDE SEQUENCE</scope>
    <source>
        <strain evidence="3">NBL</strain>
    </source>
</reference>
<dbReference type="EMBL" id="JANJYJ010000001">
    <property type="protein sequence ID" value="KAK3231731.1"/>
    <property type="molecule type" value="Genomic_DNA"/>
</dbReference>
<keyword evidence="2" id="KW-0479">Metal-binding</keyword>
<evidence type="ECO:0000256" key="2">
    <source>
        <dbReference type="ARBA" id="ARBA00023014"/>
    </source>
</evidence>
<evidence type="ECO:0000313" key="3">
    <source>
        <dbReference type="EMBL" id="KAK3231731.1"/>
    </source>
</evidence>
<dbReference type="PANTHER" id="PTHR46482:SF9">
    <property type="entry name" value="5'-ADENYLYLSULFATE REDUCTASE 1, CHLOROPLASTIC"/>
    <property type="match status" value="1"/>
</dbReference>
<dbReference type="AlphaFoldDB" id="A0AAE0B7Y1"/>
<protein>
    <submittedName>
        <fullName evidence="3">Uncharacterized protein</fullName>
    </submittedName>
</protein>
<dbReference type="GO" id="GO:0051536">
    <property type="term" value="F:iron-sulfur cluster binding"/>
    <property type="evidence" value="ECO:0007669"/>
    <property type="project" value="UniProtKB-KW"/>
</dbReference>
<dbReference type="Proteomes" id="UP001281410">
    <property type="component" value="Unassembled WGS sequence"/>
</dbReference>
<proteinExistence type="predicted"/>
<keyword evidence="4" id="KW-1185">Reference proteome</keyword>
<sequence length="74" mass="8114">MNVPVNSLPSKGYISIGCAPSTKPVLLWQHEREERWLWEDAKYCGINKGIIKQEDGAQLNGNGGAPAVIDSQFS</sequence>
<organism evidence="3 4">
    <name type="scientific">Dipteronia sinensis</name>
    <dbReference type="NCBI Taxonomy" id="43782"/>
    <lineage>
        <taxon>Eukaryota</taxon>
        <taxon>Viridiplantae</taxon>
        <taxon>Streptophyta</taxon>
        <taxon>Embryophyta</taxon>
        <taxon>Tracheophyta</taxon>
        <taxon>Spermatophyta</taxon>
        <taxon>Magnoliopsida</taxon>
        <taxon>eudicotyledons</taxon>
        <taxon>Gunneridae</taxon>
        <taxon>Pentapetalae</taxon>
        <taxon>rosids</taxon>
        <taxon>malvids</taxon>
        <taxon>Sapindales</taxon>
        <taxon>Sapindaceae</taxon>
        <taxon>Hippocastanoideae</taxon>
        <taxon>Acereae</taxon>
        <taxon>Dipteronia</taxon>
    </lineage>
</organism>
<keyword evidence="1" id="KW-0408">Iron</keyword>
<gene>
    <name evidence="3" type="ORF">Dsin_003612</name>
</gene>
<keyword evidence="2" id="KW-0411">Iron-sulfur</keyword>